<keyword evidence="2" id="KW-0808">Transferase</keyword>
<keyword evidence="3" id="KW-1185">Reference proteome</keyword>
<dbReference type="InterPro" id="IPR011009">
    <property type="entry name" value="Kinase-like_dom_sf"/>
</dbReference>
<feature type="domain" description="Aminoglycoside phosphotransferase" evidence="1">
    <location>
        <begin position="20"/>
        <end position="259"/>
    </location>
</feature>
<evidence type="ECO:0000313" key="2">
    <source>
        <dbReference type="EMBL" id="QIA08607.1"/>
    </source>
</evidence>
<dbReference type="RefSeq" id="WP_163346708.1">
    <property type="nucleotide sequence ID" value="NZ_CP048409.1"/>
</dbReference>
<accession>A0A6C0REW8</accession>
<name>A0A6C0REW8_9BACT</name>
<reference evidence="2 3" key="1">
    <citation type="submission" date="2020-02" db="EMBL/GenBank/DDBJ databases">
        <title>Genome sequencing for Draconibacterium sp. strain M1.</title>
        <authorList>
            <person name="Park S.-J."/>
        </authorList>
    </citation>
    <scope>NUCLEOTIDE SEQUENCE [LARGE SCALE GENOMIC DNA]</scope>
    <source>
        <strain evidence="2 3">M1</strain>
    </source>
</reference>
<sequence>MTDLKNIAQNFQLDAEIENVKPLGEGFINDTFIIESKDGGPKYILQRKNKNIFSPIPSMMENIQKVCTHIKKKVVDAGGDPMREAMTIIPTKDEKLYFLDHEDEYWAVCLFIKDTIAYEAAETPELAYAGGKGIGKFQSLVADLQEPLVNILPGFHDIRYRFKQWEEVLEKDTAGRKEKVSEEISWIESRKDEMLNFWELVENGTIPTRISHNDTKINNILFDKNGDVLCVIDLDTVLSSTVLNDFGDAMRFYTNTGKEDDENLDNVSMDMAIFKAFAKGYLEETASFLSAKEIEYLAFSARYITYEQVLRFLMDYIDGDNYYKTKSPDHNLIRTRAQYRLLQSMEDQFETMDDFVKSYVAELKN</sequence>
<dbReference type="PANTHER" id="PTHR21064">
    <property type="entry name" value="AMINOGLYCOSIDE PHOSPHOTRANSFERASE DOMAIN-CONTAINING PROTEIN-RELATED"/>
    <property type="match status" value="1"/>
</dbReference>
<dbReference type="Pfam" id="PF01636">
    <property type="entry name" value="APH"/>
    <property type="match status" value="1"/>
</dbReference>
<dbReference type="AlphaFoldDB" id="A0A6C0REW8"/>
<dbReference type="InterPro" id="IPR050249">
    <property type="entry name" value="Pseudomonas-type_ThrB"/>
</dbReference>
<dbReference type="Proteomes" id="UP000474630">
    <property type="component" value="Chromosome"/>
</dbReference>
<proteinExistence type="predicted"/>
<organism evidence="2 3">
    <name type="scientific">Draconibacterium halophilum</name>
    <dbReference type="NCBI Taxonomy" id="2706887"/>
    <lineage>
        <taxon>Bacteria</taxon>
        <taxon>Pseudomonadati</taxon>
        <taxon>Bacteroidota</taxon>
        <taxon>Bacteroidia</taxon>
        <taxon>Marinilabiliales</taxon>
        <taxon>Prolixibacteraceae</taxon>
        <taxon>Draconibacterium</taxon>
    </lineage>
</organism>
<dbReference type="Gene3D" id="3.90.1200.10">
    <property type="match status" value="1"/>
</dbReference>
<evidence type="ECO:0000313" key="3">
    <source>
        <dbReference type="Proteomes" id="UP000474630"/>
    </source>
</evidence>
<dbReference type="EMBL" id="CP048409">
    <property type="protein sequence ID" value="QIA08607.1"/>
    <property type="molecule type" value="Genomic_DNA"/>
</dbReference>
<dbReference type="InterPro" id="IPR002575">
    <property type="entry name" value="Aminoglycoside_PTrfase"/>
</dbReference>
<protein>
    <submittedName>
        <fullName evidence="2">Aminoglycoside phosphotransferase family protein</fullName>
    </submittedName>
</protein>
<evidence type="ECO:0000259" key="1">
    <source>
        <dbReference type="Pfam" id="PF01636"/>
    </source>
</evidence>
<dbReference type="PANTHER" id="PTHR21064:SF5">
    <property type="entry name" value="SLR1880 PROTEIN"/>
    <property type="match status" value="1"/>
</dbReference>
<dbReference type="KEGG" id="drc:G0Q07_13160"/>
<gene>
    <name evidence="2" type="ORF">G0Q07_13160</name>
</gene>
<dbReference type="GO" id="GO:0016740">
    <property type="term" value="F:transferase activity"/>
    <property type="evidence" value="ECO:0007669"/>
    <property type="project" value="UniProtKB-KW"/>
</dbReference>
<dbReference type="SUPFAM" id="SSF56112">
    <property type="entry name" value="Protein kinase-like (PK-like)"/>
    <property type="match status" value="1"/>
</dbReference>